<dbReference type="Gene3D" id="2.130.10.80">
    <property type="entry name" value="Galactose oxidase/kelch, beta-propeller"/>
    <property type="match status" value="1"/>
</dbReference>
<dbReference type="Proteomes" id="UP000663845">
    <property type="component" value="Unassembled WGS sequence"/>
</dbReference>
<dbReference type="EMBL" id="CAJNOE010000381">
    <property type="protein sequence ID" value="CAF1185292.1"/>
    <property type="molecule type" value="Genomic_DNA"/>
</dbReference>
<accession>A0A814V9R2</accession>
<evidence type="ECO:0000313" key="3">
    <source>
        <dbReference type="EMBL" id="CAF1300230.1"/>
    </source>
</evidence>
<proteinExistence type="predicted"/>
<protein>
    <submittedName>
        <fullName evidence="2">Uncharacterized protein</fullName>
    </submittedName>
</protein>
<sequence length="74" mass="7925">MSILLNGKVLITGGENSDVFFNSAELYNPSRGNWTITGNMNAIRTKHTQSVLTNGPVLVAGGRNEGLLASTELY</sequence>
<dbReference type="InterPro" id="IPR006652">
    <property type="entry name" value="Kelch_1"/>
</dbReference>
<name>A0A814V9R2_9BILA</name>
<dbReference type="SUPFAM" id="SSF117281">
    <property type="entry name" value="Kelch motif"/>
    <property type="match status" value="1"/>
</dbReference>
<gene>
    <name evidence="2" type="ORF">IZO911_LOCUS27708</name>
    <name evidence="4" type="ORF">JYZ213_LOCUS32426</name>
    <name evidence="5" type="ORF">OKA104_LOCUS5943</name>
    <name evidence="6" type="ORF">OXD698_LOCUS17468</name>
    <name evidence="3" type="ORF">VCS650_LOCUS31004</name>
</gene>
<dbReference type="EMBL" id="CAJOAY010000213">
    <property type="protein sequence ID" value="CAF3587628.1"/>
    <property type="molecule type" value="Genomic_DNA"/>
</dbReference>
<evidence type="ECO:0000313" key="6">
    <source>
        <dbReference type="EMBL" id="CAF3787334.1"/>
    </source>
</evidence>
<keyword evidence="1" id="KW-0880">Kelch repeat</keyword>
<dbReference type="OrthoDB" id="45365at2759"/>
<dbReference type="Proteomes" id="UP000663860">
    <property type="component" value="Unassembled WGS sequence"/>
</dbReference>
<dbReference type="EMBL" id="CAJOAZ010001241">
    <property type="protein sequence ID" value="CAF3787334.1"/>
    <property type="molecule type" value="Genomic_DNA"/>
</dbReference>
<dbReference type="Proteomes" id="UP000663891">
    <property type="component" value="Unassembled WGS sequence"/>
</dbReference>
<dbReference type="SMART" id="SM00612">
    <property type="entry name" value="Kelch"/>
    <property type="match status" value="1"/>
</dbReference>
<reference evidence="2" key="1">
    <citation type="submission" date="2021-02" db="EMBL/GenBank/DDBJ databases">
        <authorList>
            <person name="Nowell W R."/>
        </authorList>
    </citation>
    <scope>NUCLEOTIDE SEQUENCE</scope>
</reference>
<dbReference type="EMBL" id="CAJNON010000518">
    <property type="protein sequence ID" value="CAF1300230.1"/>
    <property type="molecule type" value="Genomic_DNA"/>
</dbReference>
<evidence type="ECO:0000256" key="1">
    <source>
        <dbReference type="ARBA" id="ARBA00022441"/>
    </source>
</evidence>
<dbReference type="Proteomes" id="UP000663844">
    <property type="component" value="Unassembled WGS sequence"/>
</dbReference>
<organism evidence="2 7">
    <name type="scientific">Adineta steineri</name>
    <dbReference type="NCBI Taxonomy" id="433720"/>
    <lineage>
        <taxon>Eukaryota</taxon>
        <taxon>Metazoa</taxon>
        <taxon>Spiralia</taxon>
        <taxon>Gnathifera</taxon>
        <taxon>Rotifera</taxon>
        <taxon>Eurotatoria</taxon>
        <taxon>Bdelloidea</taxon>
        <taxon>Adinetida</taxon>
        <taxon>Adinetidae</taxon>
        <taxon>Adineta</taxon>
    </lineage>
</organism>
<comment type="caution">
    <text evidence="2">The sequence shown here is derived from an EMBL/GenBank/DDBJ whole genome shotgun (WGS) entry which is preliminary data.</text>
</comment>
<evidence type="ECO:0000313" key="2">
    <source>
        <dbReference type="EMBL" id="CAF1185292.1"/>
    </source>
</evidence>
<dbReference type="Proteomes" id="UP000663881">
    <property type="component" value="Unassembled WGS sequence"/>
</dbReference>
<dbReference type="EMBL" id="CAJNOG010000577">
    <property type="protein sequence ID" value="CAF1303042.1"/>
    <property type="molecule type" value="Genomic_DNA"/>
</dbReference>
<evidence type="ECO:0000313" key="4">
    <source>
        <dbReference type="EMBL" id="CAF1303042.1"/>
    </source>
</evidence>
<dbReference type="Pfam" id="PF01344">
    <property type="entry name" value="Kelch_1"/>
    <property type="match status" value="1"/>
</dbReference>
<dbReference type="InterPro" id="IPR015915">
    <property type="entry name" value="Kelch-typ_b-propeller"/>
</dbReference>
<dbReference type="AlphaFoldDB" id="A0A814V9R2"/>
<evidence type="ECO:0000313" key="5">
    <source>
        <dbReference type="EMBL" id="CAF3587628.1"/>
    </source>
</evidence>
<evidence type="ECO:0000313" key="7">
    <source>
        <dbReference type="Proteomes" id="UP000663860"/>
    </source>
</evidence>
<dbReference type="InterPro" id="IPR037293">
    <property type="entry name" value="Gal_Oxidase_central_sf"/>
</dbReference>